<evidence type="ECO:0000259" key="2">
    <source>
        <dbReference type="Pfam" id="PF00181"/>
    </source>
</evidence>
<comment type="caution">
    <text evidence="3">The sequence shown here is derived from an EMBL/GenBank/DDBJ whole genome shotgun (WGS) entry which is preliminary data.</text>
</comment>
<evidence type="ECO:0000256" key="1">
    <source>
        <dbReference type="SAM" id="MobiDB-lite"/>
    </source>
</evidence>
<dbReference type="InterPro" id="IPR012340">
    <property type="entry name" value="NA-bd_OB-fold"/>
</dbReference>
<dbReference type="GO" id="GO:0003735">
    <property type="term" value="F:structural constituent of ribosome"/>
    <property type="evidence" value="ECO:0007669"/>
    <property type="project" value="InterPro"/>
</dbReference>
<protein>
    <recommendedName>
        <fullName evidence="2">Large ribosomal subunit protein uL2 RNA-binding domain-containing protein</fullName>
    </recommendedName>
</protein>
<dbReference type="Pfam" id="PF00181">
    <property type="entry name" value="Ribosomal_L2_N"/>
    <property type="match status" value="1"/>
</dbReference>
<dbReference type="GO" id="GO:0005840">
    <property type="term" value="C:ribosome"/>
    <property type="evidence" value="ECO:0007669"/>
    <property type="project" value="InterPro"/>
</dbReference>
<feature type="domain" description="Large ribosomal subunit protein uL2 RNA-binding" evidence="2">
    <location>
        <begin position="18"/>
        <end position="81"/>
    </location>
</feature>
<dbReference type="GO" id="GO:0006412">
    <property type="term" value="P:translation"/>
    <property type="evidence" value="ECO:0007669"/>
    <property type="project" value="InterPro"/>
</dbReference>
<accession>A0A3S0NXH1</accession>
<name>A0A3S0NXH1_9GAMM</name>
<dbReference type="Gene3D" id="2.40.50.140">
    <property type="entry name" value="Nucleic acid-binding proteins"/>
    <property type="match status" value="1"/>
</dbReference>
<evidence type="ECO:0000313" key="3">
    <source>
        <dbReference type="EMBL" id="RUA23160.1"/>
    </source>
</evidence>
<dbReference type="InterPro" id="IPR022666">
    <property type="entry name" value="Ribosomal_uL2_RNA-bd_dom"/>
</dbReference>
<dbReference type="AlphaFoldDB" id="A0A3S0NXH1"/>
<organism evidence="3">
    <name type="scientific">Billgrantia gudaonensis</name>
    <dbReference type="NCBI Taxonomy" id="376427"/>
    <lineage>
        <taxon>Bacteria</taxon>
        <taxon>Pseudomonadati</taxon>
        <taxon>Pseudomonadota</taxon>
        <taxon>Gammaproteobacteria</taxon>
        <taxon>Oceanospirillales</taxon>
        <taxon>Halomonadaceae</taxon>
        <taxon>Billgrantia</taxon>
    </lineage>
</organism>
<gene>
    <name evidence="3" type="ORF">DSL92_00860</name>
</gene>
<dbReference type="SUPFAM" id="SSF50249">
    <property type="entry name" value="Nucleic acid-binding proteins"/>
    <property type="match status" value="1"/>
</dbReference>
<sequence length="89" mass="10088">MTSCTRASPMRRCSRSLQSRSGGRNNNGRITIRHGRWASTALPGHRFQAHQGWRSGHRRAPEYDPNRSAHIALLRYLDGESPLPSRPRA</sequence>
<feature type="compositionally biased region" description="Polar residues" evidence="1">
    <location>
        <begin position="15"/>
        <end position="29"/>
    </location>
</feature>
<dbReference type="EMBL" id="RXHI01000002">
    <property type="protein sequence ID" value="RUA23160.1"/>
    <property type="molecule type" value="Genomic_DNA"/>
</dbReference>
<reference evidence="3" key="1">
    <citation type="submission" date="2018-12" db="EMBL/GenBank/DDBJ databases">
        <authorList>
            <person name="Jadhav K."/>
            <person name="Kushwaha B."/>
            <person name="Jadhav I."/>
        </authorList>
    </citation>
    <scope>NUCLEOTIDE SEQUENCE [LARGE SCALE GENOMIC DNA]</scope>
    <source>
        <strain evidence="3">SBS 10</strain>
    </source>
</reference>
<feature type="region of interest" description="Disordered" evidence="1">
    <location>
        <begin position="1"/>
        <end position="30"/>
    </location>
</feature>
<proteinExistence type="predicted"/>